<gene>
    <name evidence="1" type="ordered locus">A2cp1_2704</name>
</gene>
<accession>B8JDJ2</accession>
<dbReference type="SUPFAM" id="SSF51905">
    <property type="entry name" value="FAD/NAD(P)-binding domain"/>
    <property type="match status" value="1"/>
</dbReference>
<keyword evidence="2" id="KW-1185">Reference proteome</keyword>
<dbReference type="Proteomes" id="UP000007089">
    <property type="component" value="Chromosome"/>
</dbReference>
<dbReference type="EMBL" id="CP001359">
    <property type="protein sequence ID" value="ACL66041.1"/>
    <property type="molecule type" value="Genomic_DNA"/>
</dbReference>
<proteinExistence type="predicted"/>
<dbReference type="KEGG" id="acp:A2cp1_2704"/>
<organism evidence="1 2">
    <name type="scientific">Anaeromyxobacter dehalogenans (strain ATCC BAA-258 / DSM 21875 / 2CP-1)</name>
    <dbReference type="NCBI Taxonomy" id="455488"/>
    <lineage>
        <taxon>Bacteria</taxon>
        <taxon>Pseudomonadati</taxon>
        <taxon>Myxococcota</taxon>
        <taxon>Myxococcia</taxon>
        <taxon>Myxococcales</taxon>
        <taxon>Cystobacterineae</taxon>
        <taxon>Anaeromyxobacteraceae</taxon>
        <taxon>Anaeromyxobacter</taxon>
    </lineage>
</organism>
<reference evidence="1" key="1">
    <citation type="submission" date="2009-01" db="EMBL/GenBank/DDBJ databases">
        <title>Complete sequence of Anaeromyxobacter dehalogenans 2CP-1.</title>
        <authorList>
            <consortium name="US DOE Joint Genome Institute"/>
            <person name="Lucas S."/>
            <person name="Copeland A."/>
            <person name="Lapidus A."/>
            <person name="Glavina del Rio T."/>
            <person name="Dalin E."/>
            <person name="Tice H."/>
            <person name="Bruce D."/>
            <person name="Goodwin L."/>
            <person name="Pitluck S."/>
            <person name="Saunders E."/>
            <person name="Brettin T."/>
            <person name="Detter J.C."/>
            <person name="Han C."/>
            <person name="Larimer F."/>
            <person name="Land M."/>
            <person name="Hauser L."/>
            <person name="Kyrpides N."/>
            <person name="Ovchinnikova G."/>
            <person name="Beliaev A.S."/>
            <person name="Richardson P."/>
        </authorList>
    </citation>
    <scope>NUCLEOTIDE SEQUENCE</scope>
    <source>
        <strain evidence="1">2CP-1</strain>
    </source>
</reference>
<evidence type="ECO:0000313" key="2">
    <source>
        <dbReference type="Proteomes" id="UP000007089"/>
    </source>
</evidence>
<dbReference type="AlphaFoldDB" id="B8JDJ2"/>
<sequence length="514" mass="54201">MAQTFRPPATQRIYDVCIVGSQLGGIVAGALLARRGFRVLHVAHDDLGPSYVDAGYVLPWAPAVIPSPRQMPAAEAVLAELGLATDVGRALEPSDPDLQILLPRHRVDVSRDAAALRTELHREWAGEAEALEAGFAELSTLYEFSGFFLKAAPPLPPDGFGERRAVKKALKVASTLPNAPAGEVGEARPFDALRGHELVRSLEIAHRFLTYLDGPPSPLSLARLLGGALRGTHRLAGGQGTLREMIRRRIAESRGELKGGPGEPASAAGLELDGGRIAAVRLADSPDAFVARAFVLAADAESIRRLLPAGAAEARAARVLEAIRPQRRLVSLNLIVKEAALPPALGENAIALRDAEGGDGIDNAVFLQVLPARRDGKKGSADAVPGERVVCAAAFVDAGTTSREALAAASARIREAVADAIPFFERHQVNESSPVLNAPVGPEEAVRLLTHPLYGTELESTLGVTGLPVRAPWKNAFFAGREVLPGLGLEGEFYAGIQAAGHAVAALGRRDVLK</sequence>
<dbReference type="HOGENOM" id="CLU_528589_0_0_7"/>
<protein>
    <submittedName>
        <fullName evidence="1">Phytoene dehydrogenase</fullName>
    </submittedName>
</protein>
<dbReference type="InterPro" id="IPR036188">
    <property type="entry name" value="FAD/NAD-bd_sf"/>
</dbReference>
<name>B8JDJ2_ANAD2</name>
<dbReference type="RefSeq" id="WP_012633811.1">
    <property type="nucleotide sequence ID" value="NC_011891.1"/>
</dbReference>
<evidence type="ECO:0000313" key="1">
    <source>
        <dbReference type="EMBL" id="ACL66041.1"/>
    </source>
</evidence>
<dbReference type="Pfam" id="PF13450">
    <property type="entry name" value="NAD_binding_8"/>
    <property type="match status" value="1"/>
</dbReference>